<dbReference type="Proteomes" id="UP000285054">
    <property type="component" value="Unassembled WGS sequence"/>
</dbReference>
<evidence type="ECO:0000256" key="8">
    <source>
        <dbReference type="PIRSR" id="PIRSR000077-4"/>
    </source>
</evidence>
<dbReference type="AlphaFoldDB" id="A0AB37NAT1"/>
<dbReference type="SUPFAM" id="SSF52833">
    <property type="entry name" value="Thioredoxin-like"/>
    <property type="match status" value="1"/>
</dbReference>
<keyword evidence="3" id="KW-0813">Transport</keyword>
<dbReference type="Pfam" id="PF00085">
    <property type="entry name" value="Thioredoxin"/>
    <property type="match status" value="1"/>
</dbReference>
<name>A0AB37NAT1_LISMN</name>
<gene>
    <name evidence="10" type="primary">trxa_2</name>
    <name evidence="10" type="ORF">DYZ50_01851</name>
</gene>
<evidence type="ECO:0000313" key="11">
    <source>
        <dbReference type="Proteomes" id="UP000285054"/>
    </source>
</evidence>
<dbReference type="InterPro" id="IPR036249">
    <property type="entry name" value="Thioredoxin-like_sf"/>
</dbReference>
<accession>A0AB37NAT1</accession>
<evidence type="ECO:0000256" key="3">
    <source>
        <dbReference type="ARBA" id="ARBA00022448"/>
    </source>
</evidence>
<dbReference type="Gene3D" id="3.40.30.10">
    <property type="entry name" value="Glutaredoxin"/>
    <property type="match status" value="1"/>
</dbReference>
<comment type="similarity">
    <text evidence="1 7">Belongs to the thioredoxin family.</text>
</comment>
<protein>
    <recommendedName>
        <fullName evidence="2 7">Thioredoxin</fullName>
    </recommendedName>
</protein>
<evidence type="ECO:0000256" key="1">
    <source>
        <dbReference type="ARBA" id="ARBA00008987"/>
    </source>
</evidence>
<keyword evidence="5 8" id="KW-1015">Disulfide bond</keyword>
<comment type="caution">
    <text evidence="10">The sequence shown here is derived from an EMBL/GenBank/DDBJ whole genome shotgun (WGS) entry which is preliminary data.</text>
</comment>
<dbReference type="InterPro" id="IPR013766">
    <property type="entry name" value="Thioredoxin_domain"/>
</dbReference>
<dbReference type="PROSITE" id="PS00194">
    <property type="entry name" value="THIOREDOXIN_1"/>
    <property type="match status" value="1"/>
</dbReference>
<dbReference type="EMBL" id="QXKO01000004">
    <property type="protein sequence ID" value="RJZ21391.1"/>
    <property type="molecule type" value="Genomic_DNA"/>
</dbReference>
<dbReference type="GO" id="GO:0015035">
    <property type="term" value="F:protein-disulfide reductase activity"/>
    <property type="evidence" value="ECO:0007669"/>
    <property type="project" value="InterPro"/>
</dbReference>
<dbReference type="InterPro" id="IPR017937">
    <property type="entry name" value="Thioredoxin_CS"/>
</dbReference>
<evidence type="ECO:0000256" key="2">
    <source>
        <dbReference type="ARBA" id="ARBA00020570"/>
    </source>
</evidence>
<reference evidence="10 11" key="1">
    <citation type="journal article" date="2018" name="BMC Genomics">
        <title>Genes significantly associated with lineage II food isolates of Listeria monocytogenes.</title>
        <authorList>
            <person name="Pirone-Davies C."/>
            <person name="Chen Y."/>
            <person name="Pightling A."/>
            <person name="Ryan G."/>
            <person name="Wang Y."/>
            <person name="Yao K."/>
            <person name="Hoffmann M."/>
            <person name="Allard M.W."/>
        </authorList>
    </citation>
    <scope>NUCLEOTIDE SEQUENCE [LARGE SCALE GENOMIC DNA]</scope>
    <source>
        <strain evidence="10 11">PNUSAL000190</strain>
    </source>
</reference>
<evidence type="ECO:0000313" key="10">
    <source>
        <dbReference type="EMBL" id="RJZ21391.1"/>
    </source>
</evidence>
<evidence type="ECO:0000256" key="7">
    <source>
        <dbReference type="PIRNR" id="PIRNR000077"/>
    </source>
</evidence>
<dbReference type="PIRSF" id="PIRSF000077">
    <property type="entry name" value="Thioredoxin"/>
    <property type="match status" value="1"/>
</dbReference>
<evidence type="ECO:0000256" key="6">
    <source>
        <dbReference type="ARBA" id="ARBA00023284"/>
    </source>
</evidence>
<proteinExistence type="inferred from homology"/>
<dbReference type="PROSITE" id="PS51352">
    <property type="entry name" value="THIOREDOXIN_2"/>
    <property type="match status" value="1"/>
</dbReference>
<dbReference type="PANTHER" id="PTHR45663:SF11">
    <property type="entry name" value="GEO12009P1"/>
    <property type="match status" value="1"/>
</dbReference>
<dbReference type="PANTHER" id="PTHR45663">
    <property type="entry name" value="GEO12009P1"/>
    <property type="match status" value="1"/>
</dbReference>
<evidence type="ECO:0000256" key="4">
    <source>
        <dbReference type="ARBA" id="ARBA00022982"/>
    </source>
</evidence>
<dbReference type="GO" id="GO:0005737">
    <property type="term" value="C:cytoplasm"/>
    <property type="evidence" value="ECO:0007669"/>
    <property type="project" value="TreeGrafter"/>
</dbReference>
<dbReference type="InterPro" id="IPR005746">
    <property type="entry name" value="Thioredoxin"/>
</dbReference>
<evidence type="ECO:0000259" key="9">
    <source>
        <dbReference type="PROSITE" id="PS51352"/>
    </source>
</evidence>
<dbReference type="CDD" id="cd02947">
    <property type="entry name" value="TRX_family"/>
    <property type="match status" value="1"/>
</dbReference>
<keyword evidence="6 8" id="KW-0676">Redox-active center</keyword>
<keyword evidence="4" id="KW-0249">Electron transport</keyword>
<sequence length="111" mass="12624">MRWICIAIIFAKEDDLEEIISSHPKILLNFWAEWCAPCRCFWPTLEQFAEMEEGNVQVVKINVDKQRALAQKFDVKGIPNSLVLVDGEIKGAIAGIVSCDELRSRFKSLAK</sequence>
<organism evidence="10 11">
    <name type="scientific">Listeria monocytogenes</name>
    <dbReference type="NCBI Taxonomy" id="1639"/>
    <lineage>
        <taxon>Bacteria</taxon>
        <taxon>Bacillati</taxon>
        <taxon>Bacillota</taxon>
        <taxon>Bacilli</taxon>
        <taxon>Bacillales</taxon>
        <taxon>Listeriaceae</taxon>
        <taxon>Listeria</taxon>
    </lineage>
</organism>
<feature type="domain" description="Thioredoxin" evidence="9">
    <location>
        <begin position="1"/>
        <end position="111"/>
    </location>
</feature>
<evidence type="ECO:0000256" key="5">
    <source>
        <dbReference type="ARBA" id="ARBA00023157"/>
    </source>
</evidence>
<feature type="disulfide bond" description="Redox-active" evidence="8">
    <location>
        <begin position="35"/>
        <end position="38"/>
    </location>
</feature>